<feature type="compositionally biased region" description="Basic and acidic residues" evidence="7">
    <location>
        <begin position="259"/>
        <end position="279"/>
    </location>
</feature>
<evidence type="ECO:0000256" key="5">
    <source>
        <dbReference type="ARBA" id="ARBA00057261"/>
    </source>
</evidence>
<name>A0AAN7LWK0_TRANT</name>
<keyword evidence="4" id="KW-0539">Nucleus</keyword>
<dbReference type="PANTHER" id="PTHR22792">
    <property type="entry name" value="LUPUS LA PROTEIN-RELATED"/>
    <property type="match status" value="1"/>
</dbReference>
<dbReference type="PROSITE" id="PS50961">
    <property type="entry name" value="HTH_LA"/>
    <property type="match status" value="1"/>
</dbReference>
<dbReference type="GO" id="GO:1990904">
    <property type="term" value="C:ribonucleoprotein complex"/>
    <property type="evidence" value="ECO:0007669"/>
    <property type="project" value="UniProtKB-UniRule"/>
</dbReference>
<dbReference type="InterPro" id="IPR035979">
    <property type="entry name" value="RBD_domain_sf"/>
</dbReference>
<keyword evidence="3 6" id="KW-0694">RNA-binding</keyword>
<dbReference type="InterPro" id="IPR045180">
    <property type="entry name" value="La_dom_prot"/>
</dbReference>
<dbReference type="CDD" id="cd08030">
    <property type="entry name" value="LA_like_plant"/>
    <property type="match status" value="1"/>
</dbReference>
<organism evidence="11 12">
    <name type="scientific">Trapa natans</name>
    <name type="common">Water chestnut</name>
    <dbReference type="NCBI Taxonomy" id="22666"/>
    <lineage>
        <taxon>Eukaryota</taxon>
        <taxon>Viridiplantae</taxon>
        <taxon>Streptophyta</taxon>
        <taxon>Embryophyta</taxon>
        <taxon>Tracheophyta</taxon>
        <taxon>Spermatophyta</taxon>
        <taxon>Magnoliopsida</taxon>
        <taxon>eudicotyledons</taxon>
        <taxon>Gunneridae</taxon>
        <taxon>Pentapetalae</taxon>
        <taxon>rosids</taxon>
        <taxon>malvids</taxon>
        <taxon>Myrtales</taxon>
        <taxon>Lythraceae</taxon>
        <taxon>Trapa</taxon>
    </lineage>
</organism>
<evidence type="ECO:0000259" key="10">
    <source>
        <dbReference type="PROSITE" id="PS51939"/>
    </source>
</evidence>
<dbReference type="InterPro" id="IPR002344">
    <property type="entry name" value="Lupus_La"/>
</dbReference>
<comment type="function">
    <text evidence="5">Binds to the 3' poly(U) terminus of nascent RNA polymerase III transcripts, protecting them from exonuclease digestion and facilitating their folding and maturation.</text>
</comment>
<dbReference type="Pfam" id="PF00076">
    <property type="entry name" value="RRM_1"/>
    <property type="match status" value="1"/>
</dbReference>
<accession>A0AAN7LWK0</accession>
<comment type="caution">
    <text evidence="11">The sequence shown here is derived from an EMBL/GenBank/DDBJ whole genome shotgun (WGS) entry which is preliminary data.</text>
</comment>
<dbReference type="EMBL" id="JAXQNO010000012">
    <property type="protein sequence ID" value="KAK4787688.1"/>
    <property type="molecule type" value="Genomic_DNA"/>
</dbReference>
<dbReference type="GO" id="GO:0005654">
    <property type="term" value="C:nucleoplasm"/>
    <property type="evidence" value="ECO:0007669"/>
    <property type="project" value="UniProtKB-SubCell"/>
</dbReference>
<evidence type="ECO:0000256" key="1">
    <source>
        <dbReference type="ARBA" id="ARBA00004604"/>
    </source>
</evidence>
<dbReference type="SUPFAM" id="SSF54928">
    <property type="entry name" value="RNA-binding domain, RBD"/>
    <property type="match status" value="1"/>
</dbReference>
<dbReference type="InterPro" id="IPR036388">
    <property type="entry name" value="WH-like_DNA-bd_sf"/>
</dbReference>
<feature type="region of interest" description="Disordered" evidence="7">
    <location>
        <begin position="414"/>
        <end position="444"/>
    </location>
</feature>
<evidence type="ECO:0000313" key="11">
    <source>
        <dbReference type="EMBL" id="KAK4787688.1"/>
    </source>
</evidence>
<feature type="domain" description="HTH La-type RNA-binding" evidence="9">
    <location>
        <begin position="4"/>
        <end position="107"/>
    </location>
</feature>
<sequence>MATVSLDEETSKKVLRQVEFYFSDSNLPRDKFLKKSIGESEDGMVSLALICSFTRMRNHLSLGNLKPEDISDDTLEAVTDVLRKSTCLQISEDGKKVGRTIELSKAEELIEQVDVRTIAASPLEYNVKLEDVESFFTQFGKVNSVRLPHHVADKRLFSGTALVEFSTQEEVDKILSQNIVYGGVQLEFKSKKEFDAERSEKIEELKNSRRGSNHKNSDDEPSYPKGLIVAFTLKSKEEKRDEEGNSSEQQANDEPVVLKADEEKHSKNIDEETSNKESDVSDITAQKNEDVGRSNGNEEGDHENKFSGVSLDESKKRKLNASDCKNDNNVVMREDLKTLFNKFGTVKYVDFNMGEKSGYIRFGEPEAAQKVRAAAVLTEEGLSVKNFILILEPVTGEAEREYWALLSCNKDKIRGNKGSQGRRGGKNFRGGRDSRPNKFRKVSR</sequence>
<dbReference type="PANTHER" id="PTHR22792:SF140">
    <property type="entry name" value="ACHILLES, ISOFORM A"/>
    <property type="match status" value="1"/>
</dbReference>
<keyword evidence="12" id="KW-1185">Reference proteome</keyword>
<comment type="subcellular location">
    <subcellularLocation>
        <location evidence="1">Nucleus</location>
        <location evidence="1">Nucleolus</location>
    </subcellularLocation>
    <subcellularLocation>
        <location evidence="2">Nucleus</location>
        <location evidence="2">Nucleoplasm</location>
    </subcellularLocation>
</comment>
<feature type="domain" description="XRRM" evidence="10">
    <location>
        <begin position="312"/>
        <end position="440"/>
    </location>
</feature>
<dbReference type="InterPro" id="IPR036390">
    <property type="entry name" value="WH_DNA-bd_sf"/>
</dbReference>
<dbReference type="SUPFAM" id="SSF46785">
    <property type="entry name" value="Winged helix' DNA-binding domain"/>
    <property type="match status" value="1"/>
</dbReference>
<dbReference type="Pfam" id="PF08777">
    <property type="entry name" value="RRM_3"/>
    <property type="match status" value="1"/>
</dbReference>
<dbReference type="InterPro" id="IPR006630">
    <property type="entry name" value="La_HTH"/>
</dbReference>
<reference evidence="11 12" key="1">
    <citation type="journal article" date="2023" name="Hortic Res">
        <title>Pangenome of water caltrop reveals structural variations and asymmetric subgenome divergence after allopolyploidization.</title>
        <authorList>
            <person name="Zhang X."/>
            <person name="Chen Y."/>
            <person name="Wang L."/>
            <person name="Yuan Y."/>
            <person name="Fang M."/>
            <person name="Shi L."/>
            <person name="Lu R."/>
            <person name="Comes H.P."/>
            <person name="Ma Y."/>
            <person name="Chen Y."/>
            <person name="Huang G."/>
            <person name="Zhou Y."/>
            <person name="Zheng Z."/>
            <person name="Qiu Y."/>
        </authorList>
    </citation>
    <scope>NUCLEOTIDE SEQUENCE [LARGE SCALE GENOMIC DNA]</scope>
    <source>
        <strain evidence="11">F231</strain>
    </source>
</reference>
<gene>
    <name evidence="11" type="ORF">SAY86_011521</name>
</gene>
<dbReference type="PROSITE" id="PS51939">
    <property type="entry name" value="XRRM"/>
    <property type="match status" value="1"/>
</dbReference>
<evidence type="ECO:0000259" key="8">
    <source>
        <dbReference type="PROSITE" id="PS50102"/>
    </source>
</evidence>
<evidence type="ECO:0000256" key="4">
    <source>
        <dbReference type="ARBA" id="ARBA00023242"/>
    </source>
</evidence>
<evidence type="ECO:0008006" key="13">
    <source>
        <dbReference type="Google" id="ProtNLM"/>
    </source>
</evidence>
<dbReference type="InterPro" id="IPR014886">
    <property type="entry name" value="La_xRRM"/>
</dbReference>
<dbReference type="GO" id="GO:0006396">
    <property type="term" value="P:RNA processing"/>
    <property type="evidence" value="ECO:0007669"/>
    <property type="project" value="InterPro"/>
</dbReference>
<dbReference type="SMART" id="SM00360">
    <property type="entry name" value="RRM"/>
    <property type="match status" value="2"/>
</dbReference>
<evidence type="ECO:0000256" key="6">
    <source>
        <dbReference type="PROSITE-ProRule" id="PRU00332"/>
    </source>
</evidence>
<dbReference type="GO" id="GO:0003729">
    <property type="term" value="F:mRNA binding"/>
    <property type="evidence" value="ECO:0007669"/>
    <property type="project" value="TreeGrafter"/>
</dbReference>
<evidence type="ECO:0000259" key="9">
    <source>
        <dbReference type="PROSITE" id="PS50961"/>
    </source>
</evidence>
<dbReference type="SMART" id="SM00715">
    <property type="entry name" value="LA"/>
    <property type="match status" value="1"/>
</dbReference>
<dbReference type="Gene3D" id="1.10.10.10">
    <property type="entry name" value="Winged helix-like DNA-binding domain superfamily/Winged helix DNA-binding domain"/>
    <property type="match status" value="1"/>
</dbReference>
<dbReference type="InterPro" id="IPR012677">
    <property type="entry name" value="Nucleotide-bd_a/b_plait_sf"/>
</dbReference>
<evidence type="ECO:0000256" key="3">
    <source>
        <dbReference type="ARBA" id="ARBA00022884"/>
    </source>
</evidence>
<evidence type="ECO:0000256" key="7">
    <source>
        <dbReference type="SAM" id="MobiDB-lite"/>
    </source>
</evidence>
<feature type="region of interest" description="Disordered" evidence="7">
    <location>
        <begin position="202"/>
        <end position="312"/>
    </location>
</feature>
<feature type="domain" description="RRM" evidence="8">
    <location>
        <begin position="116"/>
        <end position="201"/>
    </location>
</feature>
<dbReference type="PRINTS" id="PR00302">
    <property type="entry name" value="LUPUSLA"/>
</dbReference>
<dbReference type="GO" id="GO:0005730">
    <property type="term" value="C:nucleolus"/>
    <property type="evidence" value="ECO:0007669"/>
    <property type="project" value="UniProtKB-SubCell"/>
</dbReference>
<evidence type="ECO:0000256" key="2">
    <source>
        <dbReference type="ARBA" id="ARBA00004642"/>
    </source>
</evidence>
<dbReference type="Proteomes" id="UP001346149">
    <property type="component" value="Unassembled WGS sequence"/>
</dbReference>
<protein>
    <recommendedName>
        <fullName evidence="13">La protein 1</fullName>
    </recommendedName>
</protein>
<dbReference type="PROSITE" id="PS50102">
    <property type="entry name" value="RRM"/>
    <property type="match status" value="1"/>
</dbReference>
<feature type="compositionally biased region" description="Basic and acidic residues" evidence="7">
    <location>
        <begin position="234"/>
        <end position="243"/>
    </location>
</feature>
<dbReference type="AlphaFoldDB" id="A0AAN7LWK0"/>
<dbReference type="Pfam" id="PF05383">
    <property type="entry name" value="La"/>
    <property type="match status" value="1"/>
</dbReference>
<proteinExistence type="predicted"/>
<dbReference type="FunFam" id="1.10.10.10:FF:000795">
    <property type="entry name" value="La protein 2"/>
    <property type="match status" value="1"/>
</dbReference>
<evidence type="ECO:0000313" key="12">
    <source>
        <dbReference type="Proteomes" id="UP001346149"/>
    </source>
</evidence>
<dbReference type="CDD" id="cd12291">
    <property type="entry name" value="RRM1_La"/>
    <property type="match status" value="1"/>
</dbReference>
<dbReference type="Gene3D" id="3.30.70.330">
    <property type="match status" value="2"/>
</dbReference>
<dbReference type="InterPro" id="IPR000504">
    <property type="entry name" value="RRM_dom"/>
</dbReference>